<name>A0ABQ9I0S9_9NEOP</name>
<sequence>MITMTCHLLSQGAPGNVKRIELILPDSWHSFFTFRQEIWEGVRLGEDCDVKNWKEYARKVVKLPASWYFKFASAKRFIIEKTLPGMVVVTGDPNYYANLGEIKSVMKRRKWFVDCTPELLPRGVVLNPTKVTASHFGEKWAEDNIVTEKIVCIANTLKRRSNVLRCHSGCDVLRVLPDASYRKFLILMNVYNMRPHSVWREAIPVTTPCCGRPSVIPTPTASRPHLPPERVKFDRSKLGALVSARPCFVGWFTSH</sequence>
<dbReference type="EMBL" id="JARBHB010000003">
    <property type="protein sequence ID" value="KAJ8889870.1"/>
    <property type="molecule type" value="Genomic_DNA"/>
</dbReference>
<evidence type="ECO:0000313" key="1">
    <source>
        <dbReference type="EMBL" id="KAJ8889870.1"/>
    </source>
</evidence>
<accession>A0ABQ9I0S9</accession>
<keyword evidence="2" id="KW-1185">Reference proteome</keyword>
<organism evidence="1 2">
    <name type="scientific">Dryococelus australis</name>
    <dbReference type="NCBI Taxonomy" id="614101"/>
    <lineage>
        <taxon>Eukaryota</taxon>
        <taxon>Metazoa</taxon>
        <taxon>Ecdysozoa</taxon>
        <taxon>Arthropoda</taxon>
        <taxon>Hexapoda</taxon>
        <taxon>Insecta</taxon>
        <taxon>Pterygota</taxon>
        <taxon>Neoptera</taxon>
        <taxon>Polyneoptera</taxon>
        <taxon>Phasmatodea</taxon>
        <taxon>Verophasmatodea</taxon>
        <taxon>Anareolatae</taxon>
        <taxon>Phasmatidae</taxon>
        <taxon>Eurycanthinae</taxon>
        <taxon>Dryococelus</taxon>
    </lineage>
</organism>
<reference evidence="1 2" key="1">
    <citation type="submission" date="2023-02" db="EMBL/GenBank/DDBJ databases">
        <title>LHISI_Scaffold_Assembly.</title>
        <authorList>
            <person name="Stuart O.P."/>
            <person name="Cleave R."/>
            <person name="Magrath M.J.L."/>
            <person name="Mikheyev A.S."/>
        </authorList>
    </citation>
    <scope>NUCLEOTIDE SEQUENCE [LARGE SCALE GENOMIC DNA]</scope>
    <source>
        <strain evidence="1">Daus_M_001</strain>
        <tissue evidence="1">Leg muscle</tissue>
    </source>
</reference>
<protein>
    <submittedName>
        <fullName evidence="1">Uncharacterized protein</fullName>
    </submittedName>
</protein>
<proteinExistence type="predicted"/>
<gene>
    <name evidence="1" type="ORF">PR048_009375</name>
</gene>
<dbReference type="Proteomes" id="UP001159363">
    <property type="component" value="Chromosome 3"/>
</dbReference>
<evidence type="ECO:0000313" key="2">
    <source>
        <dbReference type="Proteomes" id="UP001159363"/>
    </source>
</evidence>
<comment type="caution">
    <text evidence="1">The sequence shown here is derived from an EMBL/GenBank/DDBJ whole genome shotgun (WGS) entry which is preliminary data.</text>
</comment>